<dbReference type="EMBL" id="JAYKBW010000016">
    <property type="protein sequence ID" value="MEB3076140.1"/>
    <property type="molecule type" value="Genomic_DNA"/>
</dbReference>
<evidence type="ECO:0000313" key="3">
    <source>
        <dbReference type="Proteomes" id="UP001311730"/>
    </source>
</evidence>
<protein>
    <submittedName>
        <fullName evidence="2">DUF6035 family protein</fullName>
    </submittedName>
</protein>
<reference evidence="2 3" key="1">
    <citation type="submission" date="2023-12" db="EMBL/GenBank/DDBJ databases">
        <title>Genomic sequences of Capnocytophaga and Parvimonas strains.</title>
        <authorList>
            <person name="Watt R.M."/>
            <person name="Wang M."/>
            <person name="Yang T."/>
            <person name="Tong W.M."/>
        </authorList>
    </citation>
    <scope>NUCLEOTIDE SEQUENCE [LARGE SCALE GENOMIC DNA]</scope>
    <source>
        <strain evidence="2 3">CCUG 13096</strain>
    </source>
</reference>
<dbReference type="InterPro" id="IPR057151">
    <property type="entry name" value="DUF7829"/>
</dbReference>
<accession>A0ABU5ZB03</accession>
<proteinExistence type="predicted"/>
<dbReference type="Proteomes" id="UP001311730">
    <property type="component" value="Unassembled WGS sequence"/>
</dbReference>
<comment type="caution">
    <text evidence="2">The sequence shown here is derived from an EMBL/GenBank/DDBJ whole genome shotgun (WGS) entry which is preliminary data.</text>
</comment>
<evidence type="ECO:0000313" key="2">
    <source>
        <dbReference type="EMBL" id="MEB3076140.1"/>
    </source>
</evidence>
<evidence type="ECO:0000259" key="1">
    <source>
        <dbReference type="Pfam" id="PF25167"/>
    </source>
</evidence>
<feature type="domain" description="DUF7829" evidence="1">
    <location>
        <begin position="5"/>
        <end position="154"/>
    </location>
</feature>
<gene>
    <name evidence="2" type="ORF">VJJ08_12670</name>
</gene>
<organism evidence="2 3">
    <name type="scientific">Capnocytophaga gingivalis</name>
    <dbReference type="NCBI Taxonomy" id="1017"/>
    <lineage>
        <taxon>Bacteria</taxon>
        <taxon>Pseudomonadati</taxon>
        <taxon>Bacteroidota</taxon>
        <taxon>Flavobacteriia</taxon>
        <taxon>Flavobacteriales</taxon>
        <taxon>Flavobacteriaceae</taxon>
        <taxon>Capnocytophaga</taxon>
    </lineage>
</organism>
<sequence length="157" mass="18597">MEEKYVPTREDRIFVKNEHIKEKEGDTGKDSMLSHLSFIVFYIKVLDSGLHLSLVSKKRKFLLAILSLKEKRVIGYGYREVAQIVHQYFQDNQPYIYQYSGIILRAMEVYYGSVENFIEEAKCGSFRKKWDRFKENNPPQDKTYNEIINAIFPDLNL</sequence>
<dbReference type="RefSeq" id="WP_323984194.1">
    <property type="nucleotide sequence ID" value="NZ_JAYKBW010000016.1"/>
</dbReference>
<dbReference type="Pfam" id="PF25167">
    <property type="entry name" value="DUF7829"/>
    <property type="match status" value="1"/>
</dbReference>
<keyword evidence="3" id="KW-1185">Reference proteome</keyword>
<name>A0ABU5ZB03_9FLAO</name>